<evidence type="ECO:0000313" key="2">
    <source>
        <dbReference type="EMBL" id="NMM63029.1"/>
    </source>
</evidence>
<dbReference type="InterPro" id="IPR029063">
    <property type="entry name" value="SAM-dependent_MTases_sf"/>
</dbReference>
<feature type="domain" description="Methyltransferase type 11" evidence="1">
    <location>
        <begin position="30"/>
        <end position="119"/>
    </location>
</feature>
<dbReference type="InterPro" id="IPR013216">
    <property type="entry name" value="Methyltransf_11"/>
</dbReference>
<sequence>MDSTNISVWELLQKQITWSQLSFIHNKRVLDFGSGRGITASYFASDNEVVAIEPDDKMLSERIADNDYTQIHGDMQALKELEDESFDVILCHNVFEYALEREGIAKEFARILKKGGVLSILKHNRAGRIMQMVVLLNNFEHANELLEGKNGKAAKFGDIHYYDDMDILKWSDDFEIEKILGMRTFWDLQQNQDIQKDEKWQKQMLTIEQRVCEKEEFKAIASFHHLILRKK</sequence>
<organism evidence="2 3">
    <name type="scientific">Clostridium muellerianum</name>
    <dbReference type="NCBI Taxonomy" id="2716538"/>
    <lineage>
        <taxon>Bacteria</taxon>
        <taxon>Bacillati</taxon>
        <taxon>Bacillota</taxon>
        <taxon>Clostridia</taxon>
        <taxon>Eubacteriales</taxon>
        <taxon>Clostridiaceae</taxon>
        <taxon>Clostridium</taxon>
    </lineage>
</organism>
<dbReference type="PANTHER" id="PTHR43861">
    <property type="entry name" value="TRANS-ACONITATE 2-METHYLTRANSFERASE-RELATED"/>
    <property type="match status" value="1"/>
</dbReference>
<keyword evidence="2" id="KW-0489">Methyltransferase</keyword>
<gene>
    <name evidence="2" type="ORF">HBE96_10010</name>
</gene>
<keyword evidence="2" id="KW-0808">Transferase</keyword>
<dbReference type="PANTHER" id="PTHR43861:SF1">
    <property type="entry name" value="TRANS-ACONITATE 2-METHYLTRANSFERASE"/>
    <property type="match status" value="1"/>
</dbReference>
<comment type="caution">
    <text evidence="2">The sequence shown here is derived from an EMBL/GenBank/DDBJ whole genome shotgun (WGS) entry which is preliminary data.</text>
</comment>
<dbReference type="CDD" id="cd02440">
    <property type="entry name" value="AdoMet_MTases"/>
    <property type="match status" value="1"/>
</dbReference>
<name>A0A7Y0HMJ8_9CLOT</name>
<dbReference type="RefSeq" id="WP_169297635.1">
    <property type="nucleotide sequence ID" value="NZ_JABBNI010000017.1"/>
</dbReference>
<dbReference type="GO" id="GO:0032259">
    <property type="term" value="P:methylation"/>
    <property type="evidence" value="ECO:0007669"/>
    <property type="project" value="UniProtKB-KW"/>
</dbReference>
<proteinExistence type="predicted"/>
<dbReference type="GO" id="GO:0008757">
    <property type="term" value="F:S-adenosylmethionine-dependent methyltransferase activity"/>
    <property type="evidence" value="ECO:0007669"/>
    <property type="project" value="InterPro"/>
</dbReference>
<evidence type="ECO:0000313" key="3">
    <source>
        <dbReference type="Proteomes" id="UP000537131"/>
    </source>
</evidence>
<dbReference type="Gene3D" id="3.40.50.150">
    <property type="entry name" value="Vaccinia Virus protein VP39"/>
    <property type="match status" value="1"/>
</dbReference>
<dbReference type="Pfam" id="PF08241">
    <property type="entry name" value="Methyltransf_11"/>
    <property type="match status" value="1"/>
</dbReference>
<dbReference type="SUPFAM" id="SSF53335">
    <property type="entry name" value="S-adenosyl-L-methionine-dependent methyltransferases"/>
    <property type="match status" value="1"/>
</dbReference>
<evidence type="ECO:0000259" key="1">
    <source>
        <dbReference type="Pfam" id="PF08241"/>
    </source>
</evidence>
<reference evidence="2 3" key="1">
    <citation type="submission" date="2020-04" db="EMBL/GenBank/DDBJ databases">
        <authorList>
            <person name="Doyle D.A."/>
        </authorList>
    </citation>
    <scope>NUCLEOTIDE SEQUENCE [LARGE SCALE GENOMIC DNA]</scope>
    <source>
        <strain evidence="2 3">P21</strain>
    </source>
</reference>
<keyword evidence="3" id="KW-1185">Reference proteome</keyword>
<protein>
    <submittedName>
        <fullName evidence="2">Methyltransferase domain-containing protein</fullName>
    </submittedName>
</protein>
<accession>A0A7Y0HMJ8</accession>
<reference evidence="2 3" key="2">
    <citation type="submission" date="2020-06" db="EMBL/GenBank/DDBJ databases">
        <title>Complete Genome Sequence of Clostridium muelleri sp. nov. P21T, an Acid-Alcohol Producing Acetogen Isolated from Old Hay.</title>
        <authorList>
            <person name="Duncan K.E."/>
            <person name="Tanner R.S."/>
        </authorList>
    </citation>
    <scope>NUCLEOTIDE SEQUENCE [LARGE SCALE GENOMIC DNA]</scope>
    <source>
        <strain evidence="2 3">P21</strain>
    </source>
</reference>
<dbReference type="Proteomes" id="UP000537131">
    <property type="component" value="Unassembled WGS sequence"/>
</dbReference>
<dbReference type="EMBL" id="JABBNI010000017">
    <property type="protein sequence ID" value="NMM63029.1"/>
    <property type="molecule type" value="Genomic_DNA"/>
</dbReference>
<dbReference type="AlphaFoldDB" id="A0A7Y0HMJ8"/>